<reference evidence="1 2" key="1">
    <citation type="submission" date="2020-07" db="EMBL/GenBank/DDBJ databases">
        <title>Complete genome sequence of Achromobacter sp. phage Mano.</title>
        <authorList>
            <person name="Bartz M.L."/>
            <person name="Yao G.W."/>
            <person name="Le T."/>
            <person name="Gonzalez C."/>
            <person name="Young R."/>
            <person name="Liu M."/>
        </authorList>
    </citation>
    <scope>NUCLEOTIDE SEQUENCE [LARGE SCALE GENOMIC DNA]</scope>
</reference>
<organism evidence="1 2">
    <name type="scientific">Achromobacter phage Mano</name>
    <dbReference type="NCBI Taxonomy" id="2767570"/>
    <lineage>
        <taxon>Viruses</taxon>
        <taxon>Duplodnaviria</taxon>
        <taxon>Heunggongvirae</taxon>
        <taxon>Uroviricota</taxon>
        <taxon>Caudoviricetes</taxon>
        <taxon>Manovirus</taxon>
        <taxon>Manovirus Mano</taxon>
    </lineage>
</organism>
<protein>
    <recommendedName>
        <fullName evidence="3">Minor tail protein</fullName>
    </recommendedName>
</protein>
<evidence type="ECO:0000313" key="2">
    <source>
        <dbReference type="Proteomes" id="UP000516893"/>
    </source>
</evidence>
<evidence type="ECO:0000313" key="1">
    <source>
        <dbReference type="EMBL" id="QOE32742.1"/>
    </source>
</evidence>
<keyword evidence="2" id="KW-1185">Reference proteome</keyword>
<accession>A0A7L8G6Q8</accession>
<name>A0A7L8G6Q8_9CAUD</name>
<gene>
    <name evidence="1" type="ORF">CPT_Mano_009</name>
</gene>
<dbReference type="Proteomes" id="UP000516893">
    <property type="component" value="Segment"/>
</dbReference>
<sequence>MADANTEVDLQVFHDAIVADIKAAFPDLKTVEFYREIDERADGMPLPALLLEISEMPASDEDDPQTMQWPTMARIEARVVMGFRTPQVKIAVRKMAGALAVWLRRRRFNDPANPGRKLPTGPAQVVGCFRDEFEPNLDRYEVWRVEWDQQLDLGESVWKPDGTPVPSQPVFSWVPDIGDGNADKYQDVLPPIGVPR</sequence>
<dbReference type="EMBL" id="MT708550">
    <property type="protein sequence ID" value="QOE32742.1"/>
    <property type="molecule type" value="Genomic_DNA"/>
</dbReference>
<proteinExistence type="predicted"/>
<evidence type="ECO:0008006" key="3">
    <source>
        <dbReference type="Google" id="ProtNLM"/>
    </source>
</evidence>